<dbReference type="GO" id="GO:0016491">
    <property type="term" value="F:oxidoreductase activity"/>
    <property type="evidence" value="ECO:0007669"/>
    <property type="project" value="UniProtKB-KW"/>
</dbReference>
<evidence type="ECO:0000256" key="1">
    <source>
        <dbReference type="ARBA" id="ARBA00023002"/>
    </source>
</evidence>
<reference evidence="3" key="1">
    <citation type="submission" date="2023-04" db="EMBL/GenBank/DDBJ databases">
        <authorList>
            <person name="Vijverberg K."/>
            <person name="Xiong W."/>
            <person name="Schranz E."/>
        </authorList>
    </citation>
    <scope>NUCLEOTIDE SEQUENCE</scope>
</reference>
<dbReference type="InterPro" id="IPR050411">
    <property type="entry name" value="AlphaKG_dependent_hydroxylases"/>
</dbReference>
<sequence>MESESTTGIHCLRGADMYTKINKMMKIQPAGGWPKYHSYYVEKKTSNIHQRNYIYMKHQYTKRQSSQKVVAAVTGKFFQDVKLPQQKTQDDGVLFPAVLSPNHNTDSTAVEELHDFKEAIGAQKVWLESLLQKTGAILFRGFPVASPSDFDQVVNAFSYVEFPYFGGVAPRTKVVGRVYTANESPPHIGIPFHHEMSYAPDFPTKVFFYCDEEPGEGGETPIVLSHIIYEKMKERHPEFVMQLEEHGVMYSDIIYGEDDPSSFTGRNWKSKFNTEDKSVAEERAAKLGLKLEWIGNAVKLTSTPLPAIRFDKESRRNTWFNTIAVTYSDPSGKTFSSAGGKTVQIGNGDPVPDHAVEDYFKIVEEECVTIPWKKGDVLLINNLMVLHGRRPLLKPPRRVLASLCK</sequence>
<dbReference type="EMBL" id="OX465080">
    <property type="protein sequence ID" value="CAI9281089.1"/>
    <property type="molecule type" value="Genomic_DNA"/>
</dbReference>
<dbReference type="Gene3D" id="3.60.130.10">
    <property type="entry name" value="Clavaminate synthase-like"/>
    <property type="match status" value="1"/>
</dbReference>
<dbReference type="Proteomes" id="UP001177003">
    <property type="component" value="Chromosome 4"/>
</dbReference>
<dbReference type="Pfam" id="PF02668">
    <property type="entry name" value="TauD"/>
    <property type="match status" value="1"/>
</dbReference>
<dbReference type="InterPro" id="IPR003819">
    <property type="entry name" value="TauD/TfdA-like"/>
</dbReference>
<evidence type="ECO:0000313" key="4">
    <source>
        <dbReference type="Proteomes" id="UP001177003"/>
    </source>
</evidence>
<keyword evidence="4" id="KW-1185">Reference proteome</keyword>
<gene>
    <name evidence="3" type="ORF">LSALG_LOCUS20805</name>
</gene>
<dbReference type="PANTHER" id="PTHR10696">
    <property type="entry name" value="GAMMA-BUTYROBETAINE HYDROXYLASE-RELATED"/>
    <property type="match status" value="1"/>
</dbReference>
<keyword evidence="1" id="KW-0560">Oxidoreductase</keyword>
<dbReference type="InterPro" id="IPR042098">
    <property type="entry name" value="TauD-like_sf"/>
</dbReference>
<proteinExistence type="predicted"/>
<dbReference type="AlphaFoldDB" id="A0AA35YW05"/>
<name>A0AA35YW05_LACSI</name>
<evidence type="ECO:0000313" key="3">
    <source>
        <dbReference type="EMBL" id="CAI9281089.1"/>
    </source>
</evidence>
<protein>
    <recommendedName>
        <fullName evidence="2">TauD/TfdA-like domain-containing protein</fullName>
    </recommendedName>
</protein>
<dbReference type="FunFam" id="3.60.130.10:FF:000006">
    <property type="entry name" value="Clavaminate synthase-like protein At3g21360"/>
    <property type="match status" value="1"/>
</dbReference>
<dbReference type="SUPFAM" id="SSF51197">
    <property type="entry name" value="Clavaminate synthase-like"/>
    <property type="match status" value="1"/>
</dbReference>
<organism evidence="3 4">
    <name type="scientific">Lactuca saligna</name>
    <name type="common">Willowleaf lettuce</name>
    <dbReference type="NCBI Taxonomy" id="75948"/>
    <lineage>
        <taxon>Eukaryota</taxon>
        <taxon>Viridiplantae</taxon>
        <taxon>Streptophyta</taxon>
        <taxon>Embryophyta</taxon>
        <taxon>Tracheophyta</taxon>
        <taxon>Spermatophyta</taxon>
        <taxon>Magnoliopsida</taxon>
        <taxon>eudicotyledons</taxon>
        <taxon>Gunneridae</taxon>
        <taxon>Pentapetalae</taxon>
        <taxon>asterids</taxon>
        <taxon>campanulids</taxon>
        <taxon>Asterales</taxon>
        <taxon>Asteraceae</taxon>
        <taxon>Cichorioideae</taxon>
        <taxon>Cichorieae</taxon>
        <taxon>Lactucinae</taxon>
        <taxon>Lactuca</taxon>
    </lineage>
</organism>
<dbReference type="PANTHER" id="PTHR10696:SF45">
    <property type="entry name" value="TAUD_TFDA-LIKE DOMAIN-CONTAINING PROTEIN-RELATED"/>
    <property type="match status" value="1"/>
</dbReference>
<feature type="domain" description="TauD/TfdA-like" evidence="2">
    <location>
        <begin position="113"/>
        <end position="400"/>
    </location>
</feature>
<accession>A0AA35YW05</accession>
<evidence type="ECO:0000259" key="2">
    <source>
        <dbReference type="Pfam" id="PF02668"/>
    </source>
</evidence>